<feature type="chain" id="PRO_5017770726" evidence="1">
    <location>
        <begin position="18"/>
        <end position="67"/>
    </location>
</feature>
<dbReference type="Proteomes" id="UP000256708">
    <property type="component" value="Unassembled WGS sequence"/>
</dbReference>
<feature type="signal peptide" evidence="1">
    <location>
        <begin position="1"/>
        <end position="17"/>
    </location>
</feature>
<evidence type="ECO:0000313" key="3">
    <source>
        <dbReference type="Proteomes" id="UP000256708"/>
    </source>
</evidence>
<dbReference type="OrthoDB" id="853777at2"/>
<protein>
    <submittedName>
        <fullName evidence="2">Uncharacterized protein</fullName>
    </submittedName>
</protein>
<accession>A0A3D8L7K0</accession>
<dbReference type="EMBL" id="QRGR01000024">
    <property type="protein sequence ID" value="RDV13391.1"/>
    <property type="molecule type" value="Genomic_DNA"/>
</dbReference>
<proteinExistence type="predicted"/>
<keyword evidence="3" id="KW-1185">Reference proteome</keyword>
<evidence type="ECO:0000256" key="1">
    <source>
        <dbReference type="SAM" id="SignalP"/>
    </source>
</evidence>
<gene>
    <name evidence="2" type="ORF">DXT99_19550</name>
</gene>
<comment type="caution">
    <text evidence="2">The sequence shown here is derived from an EMBL/GenBank/DDBJ whole genome shotgun (WGS) entry which is preliminary data.</text>
</comment>
<dbReference type="RefSeq" id="WP_115567278.1">
    <property type="nucleotide sequence ID" value="NZ_QRGR01000024.1"/>
</dbReference>
<dbReference type="AlphaFoldDB" id="A0A3D8L7K0"/>
<organism evidence="2 3">
    <name type="scientific">Pontibacter diazotrophicus</name>
    <dbReference type="NCBI Taxonomy" id="1400979"/>
    <lineage>
        <taxon>Bacteria</taxon>
        <taxon>Pseudomonadati</taxon>
        <taxon>Bacteroidota</taxon>
        <taxon>Cytophagia</taxon>
        <taxon>Cytophagales</taxon>
        <taxon>Hymenobacteraceae</taxon>
        <taxon>Pontibacter</taxon>
    </lineage>
</organism>
<evidence type="ECO:0000313" key="2">
    <source>
        <dbReference type="EMBL" id="RDV13391.1"/>
    </source>
</evidence>
<name>A0A3D8L7K0_9BACT</name>
<sequence length="67" mass="7189">MKILVLLYAAFFGFGLAVQNTVQVDESAKVVMNHTEATTPELEQPVMDVLLDTVEITVATPAAVALN</sequence>
<reference evidence="3" key="1">
    <citation type="submission" date="2018-08" db="EMBL/GenBank/DDBJ databases">
        <authorList>
            <person name="Liu Z.-W."/>
            <person name="Du Z.-J."/>
        </authorList>
    </citation>
    <scope>NUCLEOTIDE SEQUENCE [LARGE SCALE GENOMIC DNA]</scope>
    <source>
        <strain evidence="3">H4X</strain>
    </source>
</reference>
<keyword evidence="1" id="KW-0732">Signal</keyword>